<protein>
    <recommendedName>
        <fullName evidence="2">TRPM SLOG domain-containing protein</fullName>
    </recommendedName>
</protein>
<dbReference type="PANTHER" id="PTHR13800">
    <property type="entry name" value="TRANSIENT RECEPTOR POTENTIAL CATION CHANNEL, SUBFAMILY M, MEMBER 6"/>
    <property type="match status" value="1"/>
</dbReference>
<evidence type="ECO:0000313" key="5">
    <source>
        <dbReference type="Proteomes" id="UP000677228"/>
    </source>
</evidence>
<feature type="non-terminal residue" evidence="3">
    <location>
        <position position="1"/>
    </location>
</feature>
<name>A0A8S2EUM7_9BILA</name>
<evidence type="ECO:0000313" key="4">
    <source>
        <dbReference type="EMBL" id="CAF4054185.1"/>
    </source>
</evidence>
<sequence>VDDNLCVCNRWLHVPQKHTDENAMWSIEKNTKTELTNAYGNLENTGAQYIRCDIRTSYETLTLVMFTLWKMKKPDIVLSITGGFGSILPIQFEKEFIEDVTEAALGADAWILTNGSKNEVGPRLVGEVVYKNKLKNKRNTAGNNINIREEKNIYAIGVSNWANIKNREELIRSEKKIEASGLKKLGELSESLVKKAKADGSKEDKESSQRKNVQKKKRIDSRQELEPNHTQFILFDDGTLKPSYEDHYRENLARVISCGAQRAIPQITIVIAGGLDTLHALFDDIRNNIPVIIIDGTGSMADLLSKFLKSNNKKKQAGN</sequence>
<evidence type="ECO:0000256" key="1">
    <source>
        <dbReference type="SAM" id="MobiDB-lite"/>
    </source>
</evidence>
<dbReference type="GO" id="GO:0099604">
    <property type="term" value="F:ligand-gated calcium channel activity"/>
    <property type="evidence" value="ECO:0007669"/>
    <property type="project" value="TreeGrafter"/>
</dbReference>
<dbReference type="EMBL" id="CAJNOK010016496">
    <property type="protein sequence ID" value="CAF1246532.1"/>
    <property type="molecule type" value="Genomic_DNA"/>
</dbReference>
<proteinExistence type="predicted"/>
<feature type="compositionally biased region" description="Basic and acidic residues" evidence="1">
    <location>
        <begin position="196"/>
        <end position="209"/>
    </location>
</feature>
<gene>
    <name evidence="3" type="ORF">OVA965_LOCUS26074</name>
    <name evidence="4" type="ORF">TMI583_LOCUS26811</name>
</gene>
<dbReference type="PANTHER" id="PTHR13800:SF12">
    <property type="entry name" value="TRANSIENT RECEPTOR POTENTIAL CATION CHANNEL SUBFAMILY M MEMBER-LIKE 2"/>
    <property type="match status" value="1"/>
</dbReference>
<feature type="region of interest" description="Disordered" evidence="1">
    <location>
        <begin position="196"/>
        <end position="222"/>
    </location>
</feature>
<comment type="caution">
    <text evidence="3">The sequence shown here is derived from an EMBL/GenBank/DDBJ whole genome shotgun (WGS) entry which is preliminary data.</text>
</comment>
<dbReference type="InterPro" id="IPR041491">
    <property type="entry name" value="TRPM_SLOG"/>
</dbReference>
<dbReference type="EMBL" id="CAJOBA010038045">
    <property type="protein sequence ID" value="CAF4054185.1"/>
    <property type="molecule type" value="Genomic_DNA"/>
</dbReference>
<dbReference type="AlphaFoldDB" id="A0A8S2EUM7"/>
<dbReference type="Proteomes" id="UP000677228">
    <property type="component" value="Unassembled WGS sequence"/>
</dbReference>
<feature type="domain" description="TRPM SLOG" evidence="2">
    <location>
        <begin position="47"/>
        <end position="179"/>
    </location>
</feature>
<evidence type="ECO:0000259" key="2">
    <source>
        <dbReference type="Pfam" id="PF18139"/>
    </source>
</evidence>
<organism evidence="3 5">
    <name type="scientific">Didymodactylos carnosus</name>
    <dbReference type="NCBI Taxonomy" id="1234261"/>
    <lineage>
        <taxon>Eukaryota</taxon>
        <taxon>Metazoa</taxon>
        <taxon>Spiralia</taxon>
        <taxon>Gnathifera</taxon>
        <taxon>Rotifera</taxon>
        <taxon>Eurotatoria</taxon>
        <taxon>Bdelloidea</taxon>
        <taxon>Philodinida</taxon>
        <taxon>Philodinidae</taxon>
        <taxon>Didymodactylos</taxon>
    </lineage>
</organism>
<dbReference type="GO" id="GO:0005886">
    <property type="term" value="C:plasma membrane"/>
    <property type="evidence" value="ECO:0007669"/>
    <property type="project" value="TreeGrafter"/>
</dbReference>
<dbReference type="Pfam" id="PF18139">
    <property type="entry name" value="LSDAT_euk"/>
    <property type="match status" value="2"/>
</dbReference>
<accession>A0A8S2EUM7</accession>
<dbReference type="InterPro" id="IPR050927">
    <property type="entry name" value="TRPM"/>
</dbReference>
<reference evidence="3" key="1">
    <citation type="submission" date="2021-02" db="EMBL/GenBank/DDBJ databases">
        <authorList>
            <person name="Nowell W R."/>
        </authorList>
    </citation>
    <scope>NUCLEOTIDE SEQUENCE</scope>
</reference>
<feature type="domain" description="TRPM SLOG" evidence="2">
    <location>
        <begin position="211"/>
        <end position="313"/>
    </location>
</feature>
<dbReference type="Proteomes" id="UP000682733">
    <property type="component" value="Unassembled WGS sequence"/>
</dbReference>
<evidence type="ECO:0000313" key="3">
    <source>
        <dbReference type="EMBL" id="CAF1246532.1"/>
    </source>
</evidence>